<protein>
    <submittedName>
        <fullName evidence="3">SAM-dependent methyltransferase</fullName>
    </submittedName>
</protein>
<organism evidence="3 4">
    <name type="scientific">Pseudonocardia parietis</name>
    <dbReference type="NCBI Taxonomy" id="570936"/>
    <lineage>
        <taxon>Bacteria</taxon>
        <taxon>Bacillati</taxon>
        <taxon>Actinomycetota</taxon>
        <taxon>Actinomycetes</taxon>
        <taxon>Pseudonocardiales</taxon>
        <taxon>Pseudonocardiaceae</taxon>
        <taxon>Pseudonocardia</taxon>
    </lineage>
</organism>
<dbReference type="InterPro" id="IPR053173">
    <property type="entry name" value="SAM-binding_MTase"/>
</dbReference>
<dbReference type="InterPro" id="IPR025714">
    <property type="entry name" value="Methyltranfer_dom"/>
</dbReference>
<evidence type="ECO:0000313" key="3">
    <source>
        <dbReference type="EMBL" id="MBP2368429.1"/>
    </source>
</evidence>
<sequence>MDLDNDEVGAFAQQLAGQITGAVTTAMVVVGDRLGLYRALAAAGPVTPAQLASDTGTHERYIREWLAQQAAGGIVDHDAESGTFVLPPERAAVLADDDSPAAMAGAALLPAGLFRRTDRIAQAFRTGEGVAWGEQDEIVFEGTERFFRVSYRNSLVAEWLPALDGVTAKLDAGARVADVGTGHGAALIVLAEAFPRSRFVGYDAHPPSVDRARKRAAEAGVADRVRFEVADCRDYPADGYDLVCFFDTLHDLGDPVGAAAHARRALAEDGTLMLVEPVAHDDLGTNLATNPLAAMQYGASTFLCVANSLSQPVGLGLGAQAGEARLRDVLTEAGFTEIRRAAENPFNMVLEARPATA</sequence>
<keyword evidence="3" id="KW-0489">Methyltransferase</keyword>
<evidence type="ECO:0000259" key="2">
    <source>
        <dbReference type="Pfam" id="PF21320"/>
    </source>
</evidence>
<dbReference type="InterPro" id="IPR029063">
    <property type="entry name" value="SAM-dependent_MTases_sf"/>
</dbReference>
<dbReference type="EMBL" id="JAGINU010000001">
    <property type="protein sequence ID" value="MBP2368429.1"/>
    <property type="molecule type" value="Genomic_DNA"/>
</dbReference>
<dbReference type="Pfam" id="PF13847">
    <property type="entry name" value="Methyltransf_31"/>
    <property type="match status" value="1"/>
</dbReference>
<name>A0ABS4VWW2_9PSEU</name>
<dbReference type="Pfam" id="PF21320">
    <property type="entry name" value="WHD_Rv2258c"/>
    <property type="match status" value="1"/>
</dbReference>
<dbReference type="GO" id="GO:0032259">
    <property type="term" value="P:methylation"/>
    <property type="evidence" value="ECO:0007669"/>
    <property type="project" value="UniProtKB-KW"/>
</dbReference>
<keyword evidence="4" id="KW-1185">Reference proteome</keyword>
<proteinExistence type="predicted"/>
<dbReference type="SUPFAM" id="SSF46785">
    <property type="entry name" value="Winged helix' DNA-binding domain"/>
    <property type="match status" value="1"/>
</dbReference>
<dbReference type="PANTHER" id="PTHR45128">
    <property type="entry name" value="METHYLTRANSFERASE TYPE 11"/>
    <property type="match status" value="1"/>
</dbReference>
<feature type="domain" description="S-adenosylmethionine-dependent methyltransferase Rv2258c-like winged HTH" evidence="2">
    <location>
        <begin position="23"/>
        <end position="95"/>
    </location>
</feature>
<reference evidence="3 4" key="1">
    <citation type="submission" date="2021-03" db="EMBL/GenBank/DDBJ databases">
        <title>Sequencing the genomes of 1000 actinobacteria strains.</title>
        <authorList>
            <person name="Klenk H.-P."/>
        </authorList>
    </citation>
    <scope>NUCLEOTIDE SEQUENCE [LARGE SCALE GENOMIC DNA]</scope>
    <source>
        <strain evidence="3 4">DSM 45256</strain>
    </source>
</reference>
<dbReference type="Gene3D" id="1.10.10.10">
    <property type="entry name" value="Winged helix-like DNA-binding domain superfamily/Winged helix DNA-binding domain"/>
    <property type="match status" value="1"/>
</dbReference>
<dbReference type="CDD" id="cd02440">
    <property type="entry name" value="AdoMet_MTases"/>
    <property type="match status" value="1"/>
</dbReference>
<keyword evidence="3" id="KW-0808">Transferase</keyword>
<accession>A0ABS4VWW2</accession>
<dbReference type="InterPro" id="IPR036388">
    <property type="entry name" value="WH-like_DNA-bd_sf"/>
</dbReference>
<feature type="domain" description="Methyltransferase" evidence="1">
    <location>
        <begin position="171"/>
        <end position="292"/>
    </location>
</feature>
<dbReference type="SUPFAM" id="SSF53335">
    <property type="entry name" value="S-adenosyl-L-methionine-dependent methyltransferases"/>
    <property type="match status" value="1"/>
</dbReference>
<dbReference type="Gene3D" id="3.40.50.150">
    <property type="entry name" value="Vaccinia Virus protein VP39"/>
    <property type="match status" value="1"/>
</dbReference>
<dbReference type="PANTHER" id="PTHR45128:SF2">
    <property type="entry name" value="METHYLTRANSFERASE DOMAIN-CONTAINING PROTEIN"/>
    <property type="match status" value="1"/>
</dbReference>
<gene>
    <name evidence="3" type="ORF">JOF36_004125</name>
</gene>
<comment type="caution">
    <text evidence="3">The sequence shown here is derived from an EMBL/GenBank/DDBJ whole genome shotgun (WGS) entry which is preliminary data.</text>
</comment>
<dbReference type="InterPro" id="IPR048711">
    <property type="entry name" value="WHD_Rv2258c"/>
</dbReference>
<dbReference type="InterPro" id="IPR036390">
    <property type="entry name" value="WH_DNA-bd_sf"/>
</dbReference>
<evidence type="ECO:0000313" key="4">
    <source>
        <dbReference type="Proteomes" id="UP001519295"/>
    </source>
</evidence>
<evidence type="ECO:0000259" key="1">
    <source>
        <dbReference type="Pfam" id="PF13847"/>
    </source>
</evidence>
<dbReference type="RefSeq" id="WP_210029539.1">
    <property type="nucleotide sequence ID" value="NZ_JAGINU010000001.1"/>
</dbReference>
<dbReference type="Proteomes" id="UP001519295">
    <property type="component" value="Unassembled WGS sequence"/>
</dbReference>
<dbReference type="GO" id="GO:0008168">
    <property type="term" value="F:methyltransferase activity"/>
    <property type="evidence" value="ECO:0007669"/>
    <property type="project" value="UniProtKB-KW"/>
</dbReference>